<evidence type="ECO:0000259" key="1">
    <source>
        <dbReference type="Pfam" id="PF00534"/>
    </source>
</evidence>
<dbReference type="RefSeq" id="WP_077279564.1">
    <property type="nucleotide sequence ID" value="NZ_MVBK01000080.1"/>
</dbReference>
<dbReference type="Proteomes" id="UP000189462">
    <property type="component" value="Unassembled WGS sequence"/>
</dbReference>
<reference evidence="3 4" key="1">
    <citation type="submission" date="2017-02" db="EMBL/GenBank/DDBJ databases">
        <title>Genomic diversity within the haloalkaliphilic genus Thioalkalivibrio.</title>
        <authorList>
            <person name="Ahn A.-C."/>
            <person name="Meier-Kolthoff J."/>
            <person name="Overmars L."/>
            <person name="Richter M."/>
            <person name="Woyke T."/>
            <person name="Sorokin D.Y."/>
            <person name="Muyzer G."/>
        </authorList>
    </citation>
    <scope>NUCLEOTIDE SEQUENCE [LARGE SCALE GENOMIC DNA]</scope>
    <source>
        <strain evidence="3 4">ALJD</strain>
    </source>
</reference>
<dbReference type="AlphaFoldDB" id="A0A1V3NDZ3"/>
<dbReference type="InterPro" id="IPR001296">
    <property type="entry name" value="Glyco_trans_1"/>
</dbReference>
<evidence type="ECO:0000313" key="4">
    <source>
        <dbReference type="Proteomes" id="UP000189462"/>
    </source>
</evidence>
<dbReference type="InterPro" id="IPR028098">
    <property type="entry name" value="Glyco_trans_4-like_N"/>
</dbReference>
<dbReference type="SUPFAM" id="SSF53756">
    <property type="entry name" value="UDP-Glycosyltransferase/glycogen phosphorylase"/>
    <property type="match status" value="1"/>
</dbReference>
<keyword evidence="3" id="KW-0808">Transferase</keyword>
<accession>A0A1V3NDZ3</accession>
<feature type="domain" description="Glycosyltransferase subfamily 4-like N-terminal" evidence="2">
    <location>
        <begin position="16"/>
        <end position="164"/>
    </location>
</feature>
<sequence>MSFRVLHVETGRHLYGGALQVRYLLEGLAARGAANILVCPVDASIADAARPYCEAVFEVPMAGDLDLGFAGRLRRVIRETRPDLVHLHSRRGADVLGGLAARRAGVPAVLSRRVDNPEPAFWARLKYRLFARVVTISEAIRQVLLAEGVPPEKVVCVPSAVDTADYEQSCDRDWFRSTFSLAPEARAVGVIAQLIVRKGHRHLLTAAPAILAACPDTRILLFGQGPLEDELRARIHDMGLDGRVVLAGFRNDLPRILPCLDLVVHPADMEGLGVSLLQAAAAGVPLVGTRAGGLPEIIREDNGVLVPPADPDALAQAVIGLLKDPERARRMGEAGRALVRTRFSIDAMVEGNLGVYRELLVSGAGRS</sequence>
<protein>
    <submittedName>
        <fullName evidence="3">Glycosyl transferase</fullName>
    </submittedName>
</protein>
<gene>
    <name evidence="3" type="ORF">B1C78_12885</name>
</gene>
<evidence type="ECO:0000259" key="2">
    <source>
        <dbReference type="Pfam" id="PF13439"/>
    </source>
</evidence>
<dbReference type="PANTHER" id="PTHR12526">
    <property type="entry name" value="GLYCOSYLTRANSFERASE"/>
    <property type="match status" value="1"/>
</dbReference>
<organism evidence="3 4">
    <name type="scientific">Thioalkalivibrio denitrificans</name>
    <dbReference type="NCBI Taxonomy" id="108003"/>
    <lineage>
        <taxon>Bacteria</taxon>
        <taxon>Pseudomonadati</taxon>
        <taxon>Pseudomonadota</taxon>
        <taxon>Gammaproteobacteria</taxon>
        <taxon>Chromatiales</taxon>
        <taxon>Ectothiorhodospiraceae</taxon>
        <taxon>Thioalkalivibrio</taxon>
    </lineage>
</organism>
<dbReference type="Gene3D" id="3.40.50.2000">
    <property type="entry name" value="Glycogen Phosphorylase B"/>
    <property type="match status" value="2"/>
</dbReference>
<evidence type="ECO:0000313" key="3">
    <source>
        <dbReference type="EMBL" id="OOG23016.1"/>
    </source>
</evidence>
<dbReference type="Pfam" id="PF00534">
    <property type="entry name" value="Glycos_transf_1"/>
    <property type="match status" value="1"/>
</dbReference>
<feature type="domain" description="Glycosyl transferase family 1" evidence="1">
    <location>
        <begin position="185"/>
        <end position="336"/>
    </location>
</feature>
<comment type="caution">
    <text evidence="3">The sequence shown here is derived from an EMBL/GenBank/DDBJ whole genome shotgun (WGS) entry which is preliminary data.</text>
</comment>
<dbReference type="STRING" id="108003.B1C78_12885"/>
<dbReference type="PANTHER" id="PTHR12526:SF636">
    <property type="entry name" value="BLL3647 PROTEIN"/>
    <property type="match status" value="1"/>
</dbReference>
<dbReference type="Pfam" id="PF13439">
    <property type="entry name" value="Glyco_transf_4"/>
    <property type="match status" value="1"/>
</dbReference>
<keyword evidence="4" id="KW-1185">Reference proteome</keyword>
<proteinExistence type="predicted"/>
<dbReference type="GO" id="GO:0016757">
    <property type="term" value="F:glycosyltransferase activity"/>
    <property type="evidence" value="ECO:0007669"/>
    <property type="project" value="TreeGrafter"/>
</dbReference>
<dbReference type="OrthoDB" id="9805661at2"/>
<name>A0A1V3NDZ3_9GAMM</name>
<dbReference type="EMBL" id="MVBK01000080">
    <property type="protein sequence ID" value="OOG23016.1"/>
    <property type="molecule type" value="Genomic_DNA"/>
</dbReference>